<dbReference type="AlphaFoldDB" id="A0ABD3ZTK8"/>
<sequence length="292" mass="34024">MHMDFRVYQLLFANDLTSKTTELFDFLKNVAKLPGEHGFDYCITREIDQTDNIITFCFSEEHAPNVNSVDDERNSYSPEVAPYLNTFVAIDLQEKRMLVQHRNYPPTNLDKDKTMVRIGMILEEAFQNIYNSVFNYQNTKRTINDEDFLNAFNDNRVTLLRVRLFQTGRRIIDGTQIFQDENLNNHWIQGFEADESDMYEVILKAPGKSGEGDLRNSPIAKSLLNLAMKEIIELNYWGEEGSDTMTRADLKRFRVKGINKDTDPITAINAICGEVLRRRNEVRRFRVIEDLD</sequence>
<accession>A0ABD3ZTK8</accession>
<dbReference type="EMBL" id="JSXS01000082">
    <property type="protein sequence ID" value="KIL30930.1"/>
    <property type="molecule type" value="Genomic_DNA"/>
</dbReference>
<evidence type="ECO:0000313" key="1">
    <source>
        <dbReference type="EMBL" id="KIL30930.1"/>
    </source>
</evidence>
<dbReference type="Proteomes" id="UP000031970">
    <property type="component" value="Unassembled WGS sequence"/>
</dbReference>
<protein>
    <recommendedName>
        <fullName evidence="3">DUF4263 domain-containing protein</fullName>
    </recommendedName>
</protein>
<comment type="caution">
    <text evidence="1">The sequence shown here is derived from an EMBL/GenBank/DDBJ whole genome shotgun (WGS) entry which is preliminary data.</text>
</comment>
<evidence type="ECO:0000313" key="2">
    <source>
        <dbReference type="Proteomes" id="UP000031970"/>
    </source>
</evidence>
<reference evidence="1 2" key="1">
    <citation type="submission" date="2014-11" db="EMBL/GenBank/DDBJ databases">
        <title>Draft Genome Sequences of Nine Bacillus subtilis Strains that Form Spores with High Heat-Resistance.</title>
        <authorList>
            <person name="Krawcyk A.O."/>
            <person name="Berendsen E.M."/>
            <person name="de Jong A."/>
            <person name="Holsappel S."/>
            <person name="Eijlander R.T."/>
            <person name="Wells-Bennik M."/>
            <person name="Kuipers O.P."/>
        </authorList>
    </citation>
    <scope>NUCLEOTIDE SEQUENCE [LARGE SCALE GENOMIC DNA]</scope>
    <source>
        <strain evidence="1 2">B4067</strain>
    </source>
</reference>
<evidence type="ECO:0008006" key="3">
    <source>
        <dbReference type="Google" id="ProtNLM"/>
    </source>
</evidence>
<organism evidence="1 2">
    <name type="scientific">Bacillus subtilis subsp. subtilis</name>
    <dbReference type="NCBI Taxonomy" id="135461"/>
    <lineage>
        <taxon>Bacteria</taxon>
        <taxon>Bacillati</taxon>
        <taxon>Bacillota</taxon>
        <taxon>Bacilli</taxon>
        <taxon>Bacillales</taxon>
        <taxon>Bacillaceae</taxon>
        <taxon>Bacillus</taxon>
    </lineage>
</organism>
<proteinExistence type="predicted"/>
<name>A0ABD3ZTK8_BACIU</name>
<gene>
    <name evidence="1" type="ORF">B4067_4750</name>
</gene>